<feature type="transmembrane region" description="Helical" evidence="11">
    <location>
        <begin position="501"/>
        <end position="519"/>
    </location>
</feature>
<keyword evidence="5 11" id="KW-1133">Transmembrane helix</keyword>
<dbReference type="Proteomes" id="UP000191094">
    <property type="component" value="Unassembled WGS sequence"/>
</dbReference>
<evidence type="ECO:0000256" key="2">
    <source>
        <dbReference type="ARBA" id="ARBA00022448"/>
    </source>
</evidence>
<evidence type="ECO:0000256" key="5">
    <source>
        <dbReference type="ARBA" id="ARBA00022989"/>
    </source>
</evidence>
<evidence type="ECO:0000256" key="9">
    <source>
        <dbReference type="ARBA" id="ARBA00023201"/>
    </source>
</evidence>
<feature type="transmembrane region" description="Helical" evidence="11">
    <location>
        <begin position="327"/>
        <end position="343"/>
    </location>
</feature>
<comment type="subcellular location">
    <subcellularLocation>
        <location evidence="1">Membrane</location>
        <topology evidence="1">Multi-pass membrane protein</topology>
    </subcellularLocation>
</comment>
<evidence type="ECO:0000256" key="10">
    <source>
        <dbReference type="ARBA" id="ARBA00025753"/>
    </source>
</evidence>
<dbReference type="NCBIfam" id="NF038006">
    <property type="entry name" value="NhaD_1"/>
    <property type="match status" value="1"/>
</dbReference>
<feature type="transmembrane region" description="Helical" evidence="11">
    <location>
        <begin position="364"/>
        <end position="387"/>
    </location>
</feature>
<dbReference type="PANTHER" id="PTHR43269:SF2">
    <property type="entry name" value="SODIUM_PROTON ANTIPORTER 1-RELATED"/>
    <property type="match status" value="1"/>
</dbReference>
<feature type="transmembrane region" description="Helical" evidence="11">
    <location>
        <begin position="129"/>
        <end position="157"/>
    </location>
</feature>
<feature type="transmembrane region" description="Helical" evidence="11">
    <location>
        <begin position="169"/>
        <end position="188"/>
    </location>
</feature>
<evidence type="ECO:0000256" key="3">
    <source>
        <dbReference type="ARBA" id="ARBA00022449"/>
    </source>
</evidence>
<evidence type="ECO:0000313" key="14">
    <source>
        <dbReference type="Proteomes" id="UP000191094"/>
    </source>
</evidence>
<reference evidence="13 14" key="1">
    <citation type="submission" date="2017-02" db="EMBL/GenBank/DDBJ databases">
        <title>Draft genome sequence of Moraxella lincolnii CCUG 9405T type strain.</title>
        <authorList>
            <person name="Salva-Serra F."/>
            <person name="Engstrom-Jakobsson H."/>
            <person name="Thorell K."/>
            <person name="Jaen-Luchoro D."/>
            <person name="Gonzales-Siles L."/>
            <person name="Karlsson R."/>
            <person name="Yazdan S."/>
            <person name="Boulund F."/>
            <person name="Johnning A."/>
            <person name="Engstrand L."/>
            <person name="Kristiansson E."/>
            <person name="Moore E."/>
        </authorList>
    </citation>
    <scope>NUCLEOTIDE SEQUENCE [LARGE SCALE GENOMIC DNA]</scope>
    <source>
        <strain evidence="13 14">CCUG 9405</strain>
    </source>
</reference>
<name>A0A1T0CD66_9GAMM</name>
<evidence type="ECO:0000259" key="12">
    <source>
        <dbReference type="Pfam" id="PF03600"/>
    </source>
</evidence>
<accession>A0A1T0CD66</accession>
<keyword evidence="8 11" id="KW-0472">Membrane</keyword>
<gene>
    <name evidence="13" type="ORF">B0682_06520</name>
</gene>
<feature type="transmembrane region" description="Helical" evidence="11">
    <location>
        <begin position="407"/>
        <end position="427"/>
    </location>
</feature>
<dbReference type="InterPro" id="IPR004680">
    <property type="entry name" value="Cit_transptr-like_dom"/>
</dbReference>
<keyword evidence="14" id="KW-1185">Reference proteome</keyword>
<dbReference type="GO" id="GO:0006814">
    <property type="term" value="P:sodium ion transport"/>
    <property type="evidence" value="ECO:0007669"/>
    <property type="project" value="UniProtKB-KW"/>
</dbReference>
<evidence type="ECO:0000256" key="8">
    <source>
        <dbReference type="ARBA" id="ARBA00023136"/>
    </source>
</evidence>
<keyword evidence="9" id="KW-0739">Sodium transport</keyword>
<keyword evidence="7" id="KW-0406">Ion transport</keyword>
<evidence type="ECO:0000256" key="6">
    <source>
        <dbReference type="ARBA" id="ARBA00023053"/>
    </source>
</evidence>
<dbReference type="GO" id="GO:0016020">
    <property type="term" value="C:membrane"/>
    <property type="evidence" value="ECO:0007669"/>
    <property type="project" value="UniProtKB-SubCell"/>
</dbReference>
<feature type="transmembrane region" description="Helical" evidence="11">
    <location>
        <begin position="28"/>
        <end position="50"/>
    </location>
</feature>
<dbReference type="GO" id="GO:0015297">
    <property type="term" value="F:antiporter activity"/>
    <property type="evidence" value="ECO:0007669"/>
    <property type="project" value="UniProtKB-KW"/>
</dbReference>
<keyword evidence="3" id="KW-0050">Antiport</keyword>
<protein>
    <submittedName>
        <fullName evidence="13">Sodium:proton antiporter</fullName>
    </submittedName>
</protein>
<evidence type="ECO:0000313" key="13">
    <source>
        <dbReference type="EMBL" id="OOS20288.1"/>
    </source>
</evidence>
<dbReference type="AlphaFoldDB" id="A0A1T0CD66"/>
<comment type="caution">
    <text evidence="13">The sequence shown here is derived from an EMBL/GenBank/DDBJ whole genome shotgun (WGS) entry which is preliminary data.</text>
</comment>
<proteinExistence type="inferred from homology"/>
<dbReference type="STRING" id="90241.B0682_06520"/>
<dbReference type="EMBL" id="MUYT01000008">
    <property type="protein sequence ID" value="OOS20288.1"/>
    <property type="molecule type" value="Genomic_DNA"/>
</dbReference>
<organism evidence="13 14">
    <name type="scientific">Lwoffella lincolnii</name>
    <dbReference type="NCBI Taxonomy" id="90241"/>
    <lineage>
        <taxon>Bacteria</taxon>
        <taxon>Pseudomonadati</taxon>
        <taxon>Pseudomonadota</taxon>
        <taxon>Gammaproteobacteria</taxon>
        <taxon>Moraxellales</taxon>
        <taxon>Moraxellaceae</taxon>
        <taxon>Lwoffella</taxon>
    </lineage>
</organism>
<feature type="transmembrane region" description="Helical" evidence="11">
    <location>
        <begin position="208"/>
        <end position="230"/>
    </location>
</feature>
<dbReference type="InterPro" id="IPR045016">
    <property type="entry name" value="NhaD-like"/>
</dbReference>
<sequence>MMYVMMVVVFILGYLAIALEHNIHVDKAASALLTAAILWTLLMLGADVLLAGGDVASDVATMTNMAHGGHGGAGLDVSALLNVELRHHLSEIAEILFFLMGAMVIVELIDAHDGFEVITRRIATTSAVSLLWTIGGLTFFLSALLDNLTTTIVMVSLLRKLVADKQMRWWYVGLVVICANAGGAWSPIGDVTTTMLWIGHQISANRIIMDLILPSLVAAIVPLAVLSMMLRGKQVSRPAVADGMSQMAVNHQATVNHQAAVNHQADLHHQADRATQSYSADKSDDTINAQAQLSTNNPISPAMRQSVLALGLSALAFVPVFKTITHLPPYMGILFGVGILWIFTEIKHHHHSWEVKKRVTVVGVLSRVDMASILFFLGILLAVSSLATSGHLGHMGAWLDQNFGNLYVINILIGLLSSLVDNVPLVAGAMKMYPLLTTADLTGLTGAELVRQSQFVQDGAFWHFLAYCAGTGGSCLIIGSAAGVAAMGMEKIPFTWYLKRISGLALLGYLTGAGVYMVIHVML</sequence>
<dbReference type="PANTHER" id="PTHR43269">
    <property type="entry name" value="SODIUM/PROTON ANTIPORTER 1-RELATED"/>
    <property type="match status" value="1"/>
</dbReference>
<evidence type="ECO:0000256" key="1">
    <source>
        <dbReference type="ARBA" id="ARBA00004141"/>
    </source>
</evidence>
<feature type="transmembrane region" description="Helical" evidence="11">
    <location>
        <begin position="464"/>
        <end position="489"/>
    </location>
</feature>
<keyword evidence="6" id="KW-0915">Sodium</keyword>
<evidence type="ECO:0000256" key="7">
    <source>
        <dbReference type="ARBA" id="ARBA00023065"/>
    </source>
</evidence>
<feature type="domain" description="Citrate transporter-like" evidence="12">
    <location>
        <begin position="14"/>
        <end position="434"/>
    </location>
</feature>
<evidence type="ECO:0000256" key="11">
    <source>
        <dbReference type="SAM" id="Phobius"/>
    </source>
</evidence>
<comment type="similarity">
    <text evidence="10">Belongs to the NhaD Na(+)/H(+) (TC 2.A.62) antiporter family.</text>
</comment>
<keyword evidence="2" id="KW-0813">Transport</keyword>
<keyword evidence="4 11" id="KW-0812">Transmembrane</keyword>
<dbReference type="Pfam" id="PF03600">
    <property type="entry name" value="CitMHS"/>
    <property type="match status" value="1"/>
</dbReference>
<evidence type="ECO:0000256" key="4">
    <source>
        <dbReference type="ARBA" id="ARBA00022692"/>
    </source>
</evidence>